<evidence type="ECO:0000313" key="9">
    <source>
        <dbReference type="EMBL" id="SPT68816.1"/>
    </source>
</evidence>
<feature type="signal peptide" evidence="7">
    <location>
        <begin position="1"/>
        <end position="20"/>
    </location>
</feature>
<comment type="similarity">
    <text evidence="6">Belongs to the BamD family.</text>
</comment>
<accession>A0A2X0V6S9</accession>
<dbReference type="AlphaFoldDB" id="A0A2X0V6S9"/>
<sequence length="280" mass="31984">MFKIVAPLALCIALATSACSSTNYNKDEVPDVSPATLYSTARAAMSAGNLGEARQYLEAIDSRYPFGQLSEQVQLDLIYVYYKSRESDLTSAQIKRYLRLSPTSQYADYVTYMKGLNEIQKRSDIIQDFFGLDRSQKDPTNYLAAFKTFKGLIETYPDSPYVPDARQRMIFIKNEMAKRELLIAKYYNERGAYLSSIRHCQNVLYAYRGTPHLKEALELMVENYNNLNLPEAANNTKAVLAASFDGKNYIYTKDPSQIQRLNKGSDEPWYKKLDVFDLFG</sequence>
<dbReference type="EMBL" id="UAPV01000001">
    <property type="protein sequence ID" value="SPT68816.1"/>
    <property type="molecule type" value="Genomic_DNA"/>
</dbReference>
<evidence type="ECO:0000259" key="8">
    <source>
        <dbReference type="Pfam" id="PF13525"/>
    </source>
</evidence>
<reference evidence="9 10" key="1">
    <citation type="submission" date="2018-06" db="EMBL/GenBank/DDBJ databases">
        <authorList>
            <consortium name="Pathogen Informatics"/>
            <person name="Doyle S."/>
        </authorList>
    </citation>
    <scope>NUCLEOTIDE SEQUENCE [LARGE SCALE GENOMIC DNA]</scope>
    <source>
        <strain evidence="9 10">NCTC13093</strain>
    </source>
</reference>
<dbReference type="Proteomes" id="UP000250086">
    <property type="component" value="Unassembled WGS sequence"/>
</dbReference>
<dbReference type="InterPro" id="IPR039565">
    <property type="entry name" value="BamD-like"/>
</dbReference>
<organism evidence="9 10">
    <name type="scientific">Anaerobiospirillum thomasii</name>
    <dbReference type="NCBI Taxonomy" id="179995"/>
    <lineage>
        <taxon>Bacteria</taxon>
        <taxon>Pseudomonadati</taxon>
        <taxon>Pseudomonadota</taxon>
        <taxon>Gammaproteobacteria</taxon>
        <taxon>Aeromonadales</taxon>
        <taxon>Succinivibrionaceae</taxon>
        <taxon>Anaerobiospirillum</taxon>
    </lineage>
</organism>
<evidence type="ECO:0000256" key="2">
    <source>
        <dbReference type="ARBA" id="ARBA00023136"/>
    </source>
</evidence>
<keyword evidence="10" id="KW-1185">Reference proteome</keyword>
<dbReference type="GO" id="GO:1990063">
    <property type="term" value="C:Bam protein complex"/>
    <property type="evidence" value="ECO:0007669"/>
    <property type="project" value="TreeGrafter"/>
</dbReference>
<dbReference type="Gene3D" id="1.25.40.10">
    <property type="entry name" value="Tetratricopeptide repeat domain"/>
    <property type="match status" value="1"/>
</dbReference>
<keyword evidence="5 6" id="KW-0449">Lipoprotein</keyword>
<evidence type="ECO:0000313" key="10">
    <source>
        <dbReference type="Proteomes" id="UP000250086"/>
    </source>
</evidence>
<evidence type="ECO:0000256" key="1">
    <source>
        <dbReference type="ARBA" id="ARBA00022729"/>
    </source>
</evidence>
<keyword evidence="2 6" id="KW-0472">Membrane</keyword>
<dbReference type="RefSeq" id="WP_113743031.1">
    <property type="nucleotide sequence ID" value="NZ_UAPU01000005.1"/>
</dbReference>
<evidence type="ECO:0000256" key="5">
    <source>
        <dbReference type="ARBA" id="ARBA00023288"/>
    </source>
</evidence>
<dbReference type="NCBIfam" id="TIGR03302">
    <property type="entry name" value="OM_YfiO"/>
    <property type="match status" value="1"/>
</dbReference>
<feature type="chain" id="PRO_5016186957" description="Outer membrane protein assembly factor BamD" evidence="7">
    <location>
        <begin position="21"/>
        <end position="280"/>
    </location>
</feature>
<comment type="function">
    <text evidence="6">Part of the outer membrane protein assembly complex, which is involved in assembly and insertion of beta-barrel proteins into the outer membrane.</text>
</comment>
<dbReference type="PANTHER" id="PTHR37423:SF1">
    <property type="entry name" value="OUTER MEMBRANE PROTEIN ASSEMBLY FACTOR BAMD"/>
    <property type="match status" value="1"/>
</dbReference>
<evidence type="ECO:0000256" key="6">
    <source>
        <dbReference type="HAMAP-Rule" id="MF_00922"/>
    </source>
</evidence>
<keyword evidence="1 6" id="KW-0732">Signal</keyword>
<dbReference type="InterPro" id="IPR017689">
    <property type="entry name" value="BamD"/>
</dbReference>
<dbReference type="SUPFAM" id="SSF48452">
    <property type="entry name" value="TPR-like"/>
    <property type="match status" value="1"/>
</dbReference>
<comment type="subcellular location">
    <subcellularLocation>
        <location evidence="6">Cell outer membrane</location>
        <topology evidence="6">Lipid-anchor</topology>
    </subcellularLocation>
</comment>
<protein>
    <recommendedName>
        <fullName evidence="6">Outer membrane protein assembly factor BamD</fullName>
    </recommendedName>
</protein>
<keyword evidence="4 6" id="KW-0998">Cell outer membrane</keyword>
<dbReference type="GO" id="GO:0043165">
    <property type="term" value="P:Gram-negative-bacterium-type cell outer membrane assembly"/>
    <property type="evidence" value="ECO:0007669"/>
    <property type="project" value="UniProtKB-UniRule"/>
</dbReference>
<gene>
    <name evidence="9" type="primary">yfiO</name>
    <name evidence="6" type="synonym">bamD</name>
    <name evidence="9" type="ORF">NCTC13093_00159</name>
</gene>
<evidence type="ECO:0000256" key="7">
    <source>
        <dbReference type="SAM" id="SignalP"/>
    </source>
</evidence>
<dbReference type="Pfam" id="PF13525">
    <property type="entry name" value="YfiO"/>
    <property type="match status" value="1"/>
</dbReference>
<comment type="subunit">
    <text evidence="6">Part of the Bam complex.</text>
</comment>
<dbReference type="CDD" id="cd15830">
    <property type="entry name" value="BamD"/>
    <property type="match status" value="1"/>
</dbReference>
<evidence type="ECO:0000256" key="4">
    <source>
        <dbReference type="ARBA" id="ARBA00023237"/>
    </source>
</evidence>
<dbReference type="PROSITE" id="PS51257">
    <property type="entry name" value="PROKAR_LIPOPROTEIN"/>
    <property type="match status" value="1"/>
</dbReference>
<evidence type="ECO:0000256" key="3">
    <source>
        <dbReference type="ARBA" id="ARBA00023139"/>
    </source>
</evidence>
<dbReference type="OrthoDB" id="9779191at2"/>
<dbReference type="InterPro" id="IPR011990">
    <property type="entry name" value="TPR-like_helical_dom_sf"/>
</dbReference>
<keyword evidence="3 6" id="KW-0564">Palmitate</keyword>
<proteinExistence type="inferred from homology"/>
<dbReference type="HAMAP" id="MF_00922">
    <property type="entry name" value="OM_assembly_BamD"/>
    <property type="match status" value="1"/>
</dbReference>
<feature type="domain" description="Outer membrane lipoprotein BamD-like" evidence="8">
    <location>
        <begin position="31"/>
        <end position="237"/>
    </location>
</feature>
<dbReference type="GO" id="GO:0051205">
    <property type="term" value="P:protein insertion into membrane"/>
    <property type="evidence" value="ECO:0007669"/>
    <property type="project" value="UniProtKB-UniRule"/>
</dbReference>
<name>A0A2X0V6S9_9GAMM</name>
<dbReference type="PANTHER" id="PTHR37423">
    <property type="entry name" value="SOLUBLE LYTIC MUREIN TRANSGLYCOSYLASE-RELATED"/>
    <property type="match status" value="1"/>
</dbReference>